<reference evidence="2" key="1">
    <citation type="journal article" date="2019" name="Int. J. Syst. Evol. Microbiol.">
        <title>The Global Catalogue of Microorganisms (GCM) 10K type strain sequencing project: providing services to taxonomists for standard genome sequencing and annotation.</title>
        <authorList>
            <consortium name="The Broad Institute Genomics Platform"/>
            <consortium name="The Broad Institute Genome Sequencing Center for Infectious Disease"/>
            <person name="Wu L."/>
            <person name="Ma J."/>
        </authorList>
    </citation>
    <scope>NUCLEOTIDE SEQUENCE [LARGE SCALE GENOMIC DNA]</scope>
    <source>
        <strain evidence="2">JCM 18298</strain>
    </source>
</reference>
<organism evidence="1 2">
    <name type="scientific">Nocardia callitridis</name>
    <dbReference type="NCBI Taxonomy" id="648753"/>
    <lineage>
        <taxon>Bacteria</taxon>
        <taxon>Bacillati</taxon>
        <taxon>Actinomycetota</taxon>
        <taxon>Actinomycetes</taxon>
        <taxon>Mycobacteriales</taxon>
        <taxon>Nocardiaceae</taxon>
        <taxon>Nocardia</taxon>
    </lineage>
</organism>
<name>A0ABP9KBW4_9NOCA</name>
<evidence type="ECO:0000313" key="1">
    <source>
        <dbReference type="EMBL" id="GAA5055661.1"/>
    </source>
</evidence>
<dbReference type="EMBL" id="BAABJM010000002">
    <property type="protein sequence ID" value="GAA5055661.1"/>
    <property type="molecule type" value="Genomic_DNA"/>
</dbReference>
<accession>A0ABP9KBW4</accession>
<gene>
    <name evidence="1" type="ORF">GCM10023318_32060</name>
</gene>
<comment type="caution">
    <text evidence="1">The sequence shown here is derived from an EMBL/GenBank/DDBJ whole genome shotgun (WGS) entry which is preliminary data.</text>
</comment>
<evidence type="ECO:0000313" key="2">
    <source>
        <dbReference type="Proteomes" id="UP001500603"/>
    </source>
</evidence>
<keyword evidence="2" id="KW-1185">Reference proteome</keyword>
<dbReference type="Gene3D" id="3.40.830.10">
    <property type="entry name" value="LigB-like"/>
    <property type="match status" value="1"/>
</dbReference>
<sequence>MFSIAALVPAAPILVPELGGGARHPRDVELSDLREAVLSAAKSLAAVADRWVVVGADRAEGEFGSETVGTFRGFGVDLRVGLSAEAVSDVRAADPGLPLSVLIGAWLRGQVAPSGNAWASIVAHDASAARCGEHGARLRARLDEDSGATGVLVVADGAATLSASAPGYLDERASAVQDTLDQALGAGDLAAVGALDPGLCAEVMVSGRAAHQVLAGLFDTDPTVETLYRGAPFGVGYHVGLWRPSGAGASAGAA</sequence>
<dbReference type="Proteomes" id="UP001500603">
    <property type="component" value="Unassembled WGS sequence"/>
</dbReference>
<proteinExistence type="predicted"/>
<dbReference type="RefSeq" id="WP_345496157.1">
    <property type="nucleotide sequence ID" value="NZ_BAABJM010000002.1"/>
</dbReference>
<protein>
    <submittedName>
        <fullName evidence="1">Uncharacterized protein</fullName>
    </submittedName>
</protein>